<proteinExistence type="predicted"/>
<feature type="signal peptide" evidence="1">
    <location>
        <begin position="1"/>
        <end position="23"/>
    </location>
</feature>
<accession>A0ABR5VNU7</accession>
<feature type="chain" id="PRO_5045874509" description="Spore coat protein U domain-containing protein" evidence="1">
    <location>
        <begin position="24"/>
        <end position="281"/>
    </location>
</feature>
<evidence type="ECO:0000313" key="3">
    <source>
        <dbReference type="Proteomes" id="UP000075621"/>
    </source>
</evidence>
<organism evidence="2 3">
    <name type="scientific">Pseudoalteromonas agarivorans</name>
    <dbReference type="NCBI Taxonomy" id="176102"/>
    <lineage>
        <taxon>Bacteria</taxon>
        <taxon>Pseudomonadati</taxon>
        <taxon>Pseudomonadota</taxon>
        <taxon>Gammaproteobacteria</taxon>
        <taxon>Alteromonadales</taxon>
        <taxon>Pseudoalteromonadaceae</taxon>
        <taxon>Pseudoalteromonas</taxon>
    </lineage>
</organism>
<evidence type="ECO:0008006" key="4">
    <source>
        <dbReference type="Google" id="ProtNLM"/>
    </source>
</evidence>
<name>A0ABR5VNU7_9GAMM</name>
<reference evidence="2 3" key="1">
    <citation type="submission" date="2016-03" db="EMBL/GenBank/DDBJ databases">
        <authorList>
            <person name="Zhang H."/>
            <person name="Liu R."/>
            <person name="Wang M."/>
            <person name="Wang H."/>
            <person name="Wang L."/>
            <person name="Song L."/>
        </authorList>
    </citation>
    <scope>NUCLEOTIDE SEQUENCE [LARGE SCALE GENOMIC DNA]</scope>
    <source>
        <strain evidence="2 3">DSM 16098</strain>
    </source>
</reference>
<keyword evidence="1" id="KW-0732">Signal</keyword>
<comment type="caution">
    <text evidence="2">The sequence shown here is derived from an EMBL/GenBank/DDBJ whole genome shotgun (WGS) entry which is preliminary data.</text>
</comment>
<sequence>MFIKIVYLAISIFLLTMAYRVNAQCDASIGEIEYLFDDLSFYHVKSQVDAEKTIRVDTINTSDCTLYFSLSSQNQGYLKSNSQFIDYQIRLENQLLSRSINQVKLNNSKVDIRLVIPAGTPVKAGYYTDRLELRLYDENKQTVDEIEIEIETNIQPRTSLSLLGYNTFSNTVYLGELKPAEKYTMLPSLQIVTNTDVQLNVTSENKSRLLHSIFSNKYGISYTLQLGSEEINLVKASSLNFSYSGQTEFYIPLSIQLEDFTRQAAGEYSDVIRFQISPLNY</sequence>
<evidence type="ECO:0000313" key="2">
    <source>
        <dbReference type="EMBL" id="KYL31837.1"/>
    </source>
</evidence>
<protein>
    <recommendedName>
        <fullName evidence="4">Spore coat protein U domain-containing protein</fullName>
    </recommendedName>
</protein>
<evidence type="ECO:0000256" key="1">
    <source>
        <dbReference type="SAM" id="SignalP"/>
    </source>
</evidence>
<dbReference type="EMBL" id="LVCM01000034">
    <property type="protein sequence ID" value="KYL31837.1"/>
    <property type="molecule type" value="Genomic_DNA"/>
</dbReference>
<gene>
    <name evidence="2" type="ORF">A2I98_02240</name>
</gene>
<dbReference type="Proteomes" id="UP000075621">
    <property type="component" value="Unassembled WGS sequence"/>
</dbReference>
<dbReference type="RefSeq" id="WP_064386813.1">
    <property type="nucleotide sequence ID" value="NZ_LVCM01000034.1"/>
</dbReference>